<organism evidence="2 3">
    <name type="scientific">Butyrivibrio proteoclasticus (strain ATCC 51982 / DSM 14932 / B316)</name>
    <name type="common">Clostridium proteoclasticum</name>
    <dbReference type="NCBI Taxonomy" id="515622"/>
    <lineage>
        <taxon>Bacteria</taxon>
        <taxon>Bacillati</taxon>
        <taxon>Bacillota</taxon>
        <taxon>Clostridia</taxon>
        <taxon>Lachnospirales</taxon>
        <taxon>Lachnospiraceae</taxon>
        <taxon>Butyrivibrio</taxon>
    </lineage>
</organism>
<evidence type="ECO:0000313" key="2">
    <source>
        <dbReference type="EMBL" id="ADL36561.1"/>
    </source>
</evidence>
<evidence type="ECO:0000259" key="1">
    <source>
        <dbReference type="Pfam" id="PF13614"/>
    </source>
</evidence>
<proteinExistence type="predicted"/>
<dbReference type="AlphaFoldDB" id="E0S579"/>
<dbReference type="eggNOG" id="COG1192">
    <property type="taxonomic scope" value="Bacteria"/>
</dbReference>
<gene>
    <name evidence="2" type="primary">parA4</name>
    <name evidence="2" type="ordered locus">bpr_IV197</name>
</gene>
<dbReference type="EMBL" id="CP001813">
    <property type="protein sequence ID" value="ADL36561.1"/>
    <property type="molecule type" value="Genomic_DNA"/>
</dbReference>
<dbReference type="InterPro" id="IPR025669">
    <property type="entry name" value="AAA_dom"/>
</dbReference>
<accession>E0S579</accession>
<dbReference type="Gene3D" id="3.40.50.300">
    <property type="entry name" value="P-loop containing nucleotide triphosphate hydrolases"/>
    <property type="match status" value="1"/>
</dbReference>
<dbReference type="RefSeq" id="WP_013283208.1">
    <property type="nucleotide sequence ID" value="NC_014390.1"/>
</dbReference>
<dbReference type="PANTHER" id="PTHR13696:SF99">
    <property type="entry name" value="COBYRINIC ACID AC-DIAMIDE SYNTHASE"/>
    <property type="match status" value="1"/>
</dbReference>
<reference evidence="2 3" key="1">
    <citation type="journal article" date="2010" name="PLoS ONE">
        <title>The glycobiome of the rumen bacterium Butyrivibrio proteoclasticus B316(T) highlights adaptation to a polysaccharide-rich environment.</title>
        <authorList>
            <person name="Kelly W.J."/>
            <person name="Leahy S.C."/>
            <person name="Altermann E."/>
            <person name="Yeoman C.J."/>
            <person name="Dunne J.C."/>
            <person name="Kong Z."/>
            <person name="Pacheco D.M."/>
            <person name="Li D."/>
            <person name="Noel S.J."/>
            <person name="Moon C.D."/>
            <person name="Cookson A.L."/>
            <person name="Attwood G.T."/>
        </authorList>
    </citation>
    <scope>NUCLEOTIDE SEQUENCE [LARGE SCALE GENOMIC DNA]</scope>
    <source>
        <strain evidence="3">ATCC 51982 / DSM 14932 / B316</strain>
        <plasmid evidence="3">Plasmid pCY186</plasmid>
    </source>
</reference>
<protein>
    <submittedName>
        <fullName evidence="2">Partitioning protein ParA4</fullName>
    </submittedName>
</protein>
<feature type="domain" description="AAA" evidence="1">
    <location>
        <begin position="4"/>
        <end position="173"/>
    </location>
</feature>
<dbReference type="HOGENOM" id="CLU_037612_1_4_9"/>
<dbReference type="CDD" id="cd02042">
    <property type="entry name" value="ParAB_family"/>
    <property type="match status" value="1"/>
</dbReference>
<name>E0S579_BUTPB</name>
<keyword evidence="2" id="KW-0614">Plasmid</keyword>
<geneLocation type="plasmid" evidence="2 3">
    <name>pCY186</name>
</geneLocation>
<dbReference type="InterPro" id="IPR027417">
    <property type="entry name" value="P-loop_NTPase"/>
</dbReference>
<dbReference type="Pfam" id="PF13614">
    <property type="entry name" value="AAA_31"/>
    <property type="match status" value="1"/>
</dbReference>
<keyword evidence="3" id="KW-1185">Reference proteome</keyword>
<dbReference type="InterPro" id="IPR050678">
    <property type="entry name" value="DNA_Partitioning_ATPase"/>
</dbReference>
<dbReference type="SUPFAM" id="SSF52540">
    <property type="entry name" value="P-loop containing nucleoside triphosphate hydrolases"/>
    <property type="match status" value="1"/>
</dbReference>
<dbReference type="PANTHER" id="PTHR13696">
    <property type="entry name" value="P-LOOP CONTAINING NUCLEOSIDE TRIPHOSPHATE HYDROLASE"/>
    <property type="match status" value="1"/>
</dbReference>
<dbReference type="Proteomes" id="UP000001299">
    <property type="component" value="Plasmid pCY186"/>
</dbReference>
<evidence type="ECO:0000313" key="3">
    <source>
        <dbReference type="Proteomes" id="UP000001299"/>
    </source>
</evidence>
<dbReference type="KEGG" id="bpb:bpr_IV197"/>
<sequence length="264" mass="29379">MSVTIAMANQKGGVGKTTSTIEFATILTKLGKRVLAIDLDQQCNLTKNAEADRTAPTIFDLFSRDDVDMAQAIQTVDAGYSIIAGSPEMSKADKIFDDPTAVYLLDDLIDALSEDYDYFLIDNAPARNIPLNMSYIAADYFIMCADSGEDSLDGIDAIVSDMMKYHKSNKRSLSDAKILGILITRFRQTNIGNAVLDIINEKLDTDVPDVLKPEERPFIMTVRETAAVDEAKMVHKPLELYKKSSTASMDYRRIVDEIVRRIEE</sequence>